<evidence type="ECO:0000256" key="1">
    <source>
        <dbReference type="ARBA" id="ARBA00022549"/>
    </source>
</evidence>
<evidence type="ECO:0000256" key="2">
    <source>
        <dbReference type="ARBA" id="ARBA00022738"/>
    </source>
</evidence>
<dbReference type="InterPro" id="IPR011989">
    <property type="entry name" value="ARM-like"/>
</dbReference>
<dbReference type="Pfam" id="PF13646">
    <property type="entry name" value="HEAT_2"/>
    <property type="match status" value="2"/>
</dbReference>
<proteinExistence type="predicted"/>
<dbReference type="GO" id="GO:0030089">
    <property type="term" value="C:phycobilisome"/>
    <property type="evidence" value="ECO:0007669"/>
    <property type="project" value="UniProtKB-KW"/>
</dbReference>
<dbReference type="AlphaFoldDB" id="A0AA97AI44"/>
<reference evidence="3" key="1">
    <citation type="submission" date="2020-05" db="EMBL/GenBank/DDBJ databases">
        <authorList>
            <person name="Zhu T."/>
            <person name="Keshari N."/>
            <person name="Lu X."/>
        </authorList>
    </citation>
    <scope>NUCLEOTIDE SEQUENCE</scope>
    <source>
        <strain evidence="3">NK1-12</strain>
    </source>
</reference>
<dbReference type="Gene3D" id="1.25.10.10">
    <property type="entry name" value="Leucine-rich Repeat Variant"/>
    <property type="match status" value="2"/>
</dbReference>
<sequence length="315" mass="34745">MPKSRKLEELQAQLNQIRAEPTTDEAVAVLRQILASKHNIAIAQAARIIRDANLRELMPDLVTAFNRLMQNPATADPNCLGKKAIAEALYHLEYSEEFLFLSGIHHVQMEPVWGGQVDTAPGLRATCALGLVRMNYPDVMVELADLLADPESEARIGAVRALAYTSDPQAVPLLRLKVQLGDEAAVLSECFAALLRLTPTSLPLVARFLNQANPQISEMAALALGESRIPEALPLLQTWWKQTQDADLRQTGLLAIAMLRNDAAIEFLLDLIQNGSKPDAQIALAALRIYQDDRELATRIQQQLDLRPDGLRAEL</sequence>
<name>A0AA97AI44_9CYAN</name>
<protein>
    <submittedName>
        <fullName evidence="3">HEAT repeat domain-containing protein</fullName>
    </submittedName>
</protein>
<accession>A0AA97AI44</accession>
<evidence type="ECO:0000313" key="3">
    <source>
        <dbReference type="EMBL" id="WNZ23431.1"/>
    </source>
</evidence>
<keyword evidence="2" id="KW-0605">Phycobilisome</keyword>
<keyword evidence="1" id="KW-0042">Antenna complex</keyword>
<dbReference type="EMBL" id="CP053586">
    <property type="protein sequence ID" value="WNZ23431.1"/>
    <property type="molecule type" value="Genomic_DNA"/>
</dbReference>
<dbReference type="InterPro" id="IPR016024">
    <property type="entry name" value="ARM-type_fold"/>
</dbReference>
<dbReference type="RefSeq" id="WP_316435097.1">
    <property type="nucleotide sequence ID" value="NZ_CP053586.1"/>
</dbReference>
<gene>
    <name evidence="3" type="ORF">HJG54_11585</name>
</gene>
<organism evidence="3">
    <name type="scientific">Leptolyngbya sp. NK1-12</name>
    <dbReference type="NCBI Taxonomy" id="2547451"/>
    <lineage>
        <taxon>Bacteria</taxon>
        <taxon>Bacillati</taxon>
        <taxon>Cyanobacteriota</taxon>
        <taxon>Cyanophyceae</taxon>
        <taxon>Leptolyngbyales</taxon>
        <taxon>Leptolyngbyaceae</taxon>
        <taxon>Leptolyngbya group</taxon>
        <taxon>Leptolyngbya</taxon>
    </lineage>
</organism>
<dbReference type="SUPFAM" id="SSF48371">
    <property type="entry name" value="ARM repeat"/>
    <property type="match status" value="1"/>
</dbReference>